<reference evidence="6" key="1">
    <citation type="submission" date="2019-02" db="EMBL/GenBank/DDBJ databases">
        <title>Deep-cultivation of Planctomycetes and their phenomic and genomic characterization uncovers novel biology.</title>
        <authorList>
            <person name="Wiegand S."/>
            <person name="Jogler M."/>
            <person name="Boedeker C."/>
            <person name="Pinto D."/>
            <person name="Vollmers J."/>
            <person name="Rivas-Marin E."/>
            <person name="Kohn T."/>
            <person name="Peeters S.H."/>
            <person name="Heuer A."/>
            <person name="Rast P."/>
            <person name="Oberbeckmann S."/>
            <person name="Bunk B."/>
            <person name="Jeske O."/>
            <person name="Meyerdierks A."/>
            <person name="Storesund J.E."/>
            <person name="Kallscheuer N."/>
            <person name="Luecker S."/>
            <person name="Lage O.M."/>
            <person name="Pohl T."/>
            <person name="Merkel B.J."/>
            <person name="Hornburger P."/>
            <person name="Mueller R.-W."/>
            <person name="Bruemmer F."/>
            <person name="Labrenz M."/>
            <person name="Spormann A.M."/>
            <person name="Op den Camp H."/>
            <person name="Overmann J."/>
            <person name="Amann R."/>
            <person name="Jetten M.S.M."/>
            <person name="Mascher T."/>
            <person name="Medema M.H."/>
            <person name="Devos D.P."/>
            <person name="Kaster A.-K."/>
            <person name="Ovreas L."/>
            <person name="Rohde M."/>
            <person name="Galperin M.Y."/>
            <person name="Jogler C."/>
        </authorList>
    </citation>
    <scope>NUCLEOTIDE SEQUENCE [LARGE SCALE GENOMIC DNA]</scope>
    <source>
        <strain evidence="6">Pan97</strain>
    </source>
</reference>
<dbReference type="PROSITE" id="PS00913">
    <property type="entry name" value="ADH_IRON_1"/>
    <property type="match status" value="1"/>
</dbReference>
<feature type="domain" description="Alcohol dehydrogenase iron-type/glycerol dehydrogenase GldA" evidence="3">
    <location>
        <begin position="3"/>
        <end position="164"/>
    </location>
</feature>
<dbReference type="FunFam" id="3.40.50.1970:FF:000003">
    <property type="entry name" value="Alcohol dehydrogenase, iron-containing"/>
    <property type="match status" value="1"/>
</dbReference>
<accession>A0A518C8S0</accession>
<dbReference type="PANTHER" id="PTHR11496:SF103">
    <property type="entry name" value="DEHYDROGENASE, PUTATIVE-RELATED"/>
    <property type="match status" value="1"/>
</dbReference>
<evidence type="ECO:0000259" key="4">
    <source>
        <dbReference type="Pfam" id="PF25137"/>
    </source>
</evidence>
<dbReference type="InterPro" id="IPR056798">
    <property type="entry name" value="ADH_Fe_C"/>
</dbReference>
<evidence type="ECO:0000256" key="1">
    <source>
        <dbReference type="ARBA" id="ARBA00007358"/>
    </source>
</evidence>
<dbReference type="GO" id="GO:0017000">
    <property type="term" value="P:antibiotic biosynthetic process"/>
    <property type="evidence" value="ECO:0007669"/>
    <property type="project" value="InterPro"/>
</dbReference>
<dbReference type="KEGG" id="bvo:Pan97_26600"/>
<dbReference type="RefSeq" id="WP_206668929.1">
    <property type="nucleotide sequence ID" value="NZ_CP036289.1"/>
</dbReference>
<dbReference type="Pfam" id="PF25137">
    <property type="entry name" value="ADH_Fe_C"/>
    <property type="match status" value="1"/>
</dbReference>
<keyword evidence="2 5" id="KW-0560">Oxidoreductase</keyword>
<dbReference type="Proteomes" id="UP000318626">
    <property type="component" value="Chromosome"/>
</dbReference>
<dbReference type="EMBL" id="CP036289">
    <property type="protein sequence ID" value="QDU75626.1"/>
    <property type="molecule type" value="Genomic_DNA"/>
</dbReference>
<dbReference type="PANTHER" id="PTHR11496">
    <property type="entry name" value="ALCOHOL DEHYDROGENASE"/>
    <property type="match status" value="1"/>
</dbReference>
<feature type="domain" description="Fe-containing alcohol dehydrogenase-like C-terminal" evidence="4">
    <location>
        <begin position="175"/>
        <end position="371"/>
    </location>
</feature>
<comment type="similarity">
    <text evidence="1">Belongs to the iron-containing alcohol dehydrogenase family.</text>
</comment>
<dbReference type="SUPFAM" id="SSF56796">
    <property type="entry name" value="Dehydroquinate synthase-like"/>
    <property type="match status" value="1"/>
</dbReference>
<dbReference type="CDD" id="cd08182">
    <property type="entry name" value="HEPD"/>
    <property type="match status" value="1"/>
</dbReference>
<gene>
    <name evidence="5" type="primary">phpC</name>
    <name evidence="5" type="ORF">Pan97_26600</name>
</gene>
<dbReference type="InterPro" id="IPR035873">
    <property type="entry name" value="PhpC"/>
</dbReference>
<dbReference type="InterPro" id="IPR039697">
    <property type="entry name" value="Alcohol_dehydrogenase_Fe"/>
</dbReference>
<evidence type="ECO:0000256" key="2">
    <source>
        <dbReference type="ARBA" id="ARBA00023002"/>
    </source>
</evidence>
<name>A0A518C8S0_9BACT</name>
<evidence type="ECO:0000313" key="6">
    <source>
        <dbReference type="Proteomes" id="UP000318626"/>
    </source>
</evidence>
<keyword evidence="6" id="KW-1185">Reference proteome</keyword>
<evidence type="ECO:0000313" key="5">
    <source>
        <dbReference type="EMBL" id="QDU75626.1"/>
    </source>
</evidence>
<dbReference type="Pfam" id="PF00465">
    <property type="entry name" value="Fe-ADH"/>
    <property type="match status" value="1"/>
</dbReference>
<sequence>MYLSEGSLAEIPRIFEQFRAIRTFLVVDEVAYNLSGAATQLRQFLPPDAITLFSGFEPNPKIEDVELGVARCRDADPDLVIALGGGTAIDLAKMIASMARHAESPRNIAVNGLALSQGTLPLVAVPTTAGTGSESTHFAVVYVDGQKYSVADPCLLPCVAVVDPELTYSVPPRMTAATGLDAFCQAIESIWAVGATDESVAYATSAATLAFEHLPTATNAPTPEARHAMSLASHLAGKAINISKTTLPHAISYALTADYGIPHGAAVATTLSSVLAYNFGISTSDCADRRGTAHVRQRLSLILDILRAASVEQACQQIEAFVSSLGCNPTLASAGIRTEESLRVLASRVNAARLSNNPRMASQEELFSLLQGRSTIGAGSRRPTIPPKATAG</sequence>
<dbReference type="GO" id="GO:0046872">
    <property type="term" value="F:metal ion binding"/>
    <property type="evidence" value="ECO:0007669"/>
    <property type="project" value="InterPro"/>
</dbReference>
<dbReference type="EC" id="1.1.1.309" evidence="5"/>
<proteinExistence type="inferred from homology"/>
<dbReference type="Gene3D" id="3.40.50.1970">
    <property type="match status" value="1"/>
</dbReference>
<protein>
    <submittedName>
        <fullName evidence="5">Phosphonoacetaldehyde reductase</fullName>
        <ecNumber evidence="5">1.1.1.309</ecNumber>
    </submittedName>
</protein>
<dbReference type="Gene3D" id="1.20.1090.10">
    <property type="entry name" value="Dehydroquinate synthase-like - alpha domain"/>
    <property type="match status" value="1"/>
</dbReference>
<dbReference type="InterPro" id="IPR018211">
    <property type="entry name" value="ADH_Fe_CS"/>
</dbReference>
<dbReference type="GO" id="GO:0004022">
    <property type="term" value="F:alcohol dehydrogenase (NAD+) activity"/>
    <property type="evidence" value="ECO:0007669"/>
    <property type="project" value="TreeGrafter"/>
</dbReference>
<dbReference type="AlphaFoldDB" id="A0A518C8S0"/>
<dbReference type="InterPro" id="IPR001670">
    <property type="entry name" value="ADH_Fe/GldA"/>
</dbReference>
<organism evidence="5 6">
    <name type="scientific">Bremerella volcania</name>
    <dbReference type="NCBI Taxonomy" id="2527984"/>
    <lineage>
        <taxon>Bacteria</taxon>
        <taxon>Pseudomonadati</taxon>
        <taxon>Planctomycetota</taxon>
        <taxon>Planctomycetia</taxon>
        <taxon>Pirellulales</taxon>
        <taxon>Pirellulaceae</taxon>
        <taxon>Bremerella</taxon>
    </lineage>
</organism>
<evidence type="ECO:0000259" key="3">
    <source>
        <dbReference type="Pfam" id="PF00465"/>
    </source>
</evidence>